<name>A0ABU9N7E2_9FLAO</name>
<dbReference type="Pfam" id="PF20105">
    <property type="entry name" value="DUF6495"/>
    <property type="match status" value="1"/>
</dbReference>
<sequence length="157" mass="18314">MKYKRLTKEQFEALQNEFSNFLATQTIDKAEWDSIKANNPEVAEQELDVFSDLIWEGVLNNAQYLEHFSKNHIFLFHCQEKLIQSIVLKSLDVEVDFMVKDGLQWLSDHMFTDSVEIHLGRKEYEKERNVAIFDLITQGAILSDGQLYLQINGIIQS</sequence>
<dbReference type="Proteomes" id="UP001460072">
    <property type="component" value="Unassembled WGS sequence"/>
</dbReference>
<dbReference type="EMBL" id="JBCGDO010000017">
    <property type="protein sequence ID" value="MEM0543371.1"/>
    <property type="molecule type" value="Genomic_DNA"/>
</dbReference>
<dbReference type="RefSeq" id="WP_342696565.1">
    <property type="nucleotide sequence ID" value="NZ_JBCGDO010000017.1"/>
</dbReference>
<evidence type="ECO:0000313" key="2">
    <source>
        <dbReference type="Proteomes" id="UP001460072"/>
    </source>
</evidence>
<keyword evidence="2" id="KW-1185">Reference proteome</keyword>
<dbReference type="InterPro" id="IPR045470">
    <property type="entry name" value="DUF6495"/>
</dbReference>
<reference evidence="1 2" key="1">
    <citation type="submission" date="2024-03" db="EMBL/GenBank/DDBJ databases">
        <title>Two novel species of the genus Flavobacterium exhibiting potentially degradation of complex polysaccharides.</title>
        <authorList>
            <person name="Lian X."/>
        </authorList>
    </citation>
    <scope>NUCLEOTIDE SEQUENCE [LARGE SCALE GENOMIC DNA]</scope>
    <source>
        <strain evidence="2">j3</strain>
    </source>
</reference>
<organism evidence="1 2">
    <name type="scientific">Flavobacterium aureirubrum</name>
    <dbReference type="NCBI Taxonomy" id="3133147"/>
    <lineage>
        <taxon>Bacteria</taxon>
        <taxon>Pseudomonadati</taxon>
        <taxon>Bacteroidota</taxon>
        <taxon>Flavobacteriia</taxon>
        <taxon>Flavobacteriales</taxon>
        <taxon>Flavobacteriaceae</taxon>
        <taxon>Flavobacterium</taxon>
    </lineage>
</organism>
<protein>
    <submittedName>
        <fullName evidence="1">DUF6495 family protein</fullName>
    </submittedName>
</protein>
<comment type="caution">
    <text evidence="1">The sequence shown here is derived from an EMBL/GenBank/DDBJ whole genome shotgun (WGS) entry which is preliminary data.</text>
</comment>
<proteinExistence type="predicted"/>
<accession>A0ABU9N7E2</accession>
<gene>
    <name evidence="1" type="ORF">WFZ85_12150</name>
</gene>
<evidence type="ECO:0000313" key="1">
    <source>
        <dbReference type="EMBL" id="MEM0543371.1"/>
    </source>
</evidence>